<keyword evidence="2" id="KW-0677">Repeat</keyword>
<evidence type="ECO:0000256" key="6">
    <source>
        <dbReference type="SAM" id="MobiDB-lite"/>
    </source>
</evidence>
<dbReference type="Pfam" id="PF23171">
    <property type="entry name" value="bHLH_HIF1A"/>
    <property type="match status" value="1"/>
</dbReference>
<dbReference type="InterPro" id="IPR013767">
    <property type="entry name" value="PAS_fold"/>
</dbReference>
<evidence type="ECO:0000256" key="3">
    <source>
        <dbReference type="ARBA" id="ARBA00023015"/>
    </source>
</evidence>
<evidence type="ECO:0000256" key="5">
    <source>
        <dbReference type="ARBA" id="ARBA00023242"/>
    </source>
</evidence>
<dbReference type="CDD" id="cd00130">
    <property type="entry name" value="PAS"/>
    <property type="match status" value="2"/>
</dbReference>
<dbReference type="GO" id="GO:0010557">
    <property type="term" value="P:positive regulation of macromolecule biosynthetic process"/>
    <property type="evidence" value="ECO:0007669"/>
    <property type="project" value="UniProtKB-ARBA"/>
</dbReference>
<name>A0A914DHA8_9BILA</name>
<dbReference type="Gene3D" id="3.30.450.20">
    <property type="entry name" value="PAS domain"/>
    <property type="match status" value="2"/>
</dbReference>
<dbReference type="PANTHER" id="PTHR23043">
    <property type="entry name" value="HYPOXIA-INDUCIBLE FACTOR 1 ALPHA"/>
    <property type="match status" value="1"/>
</dbReference>
<comment type="subcellular location">
    <subcellularLocation>
        <location evidence="1">Nucleus</location>
    </subcellularLocation>
</comment>
<accession>A0A914DHA8</accession>
<dbReference type="PROSITE" id="PS50112">
    <property type="entry name" value="PAS"/>
    <property type="match status" value="1"/>
</dbReference>
<dbReference type="InterPro" id="IPR035965">
    <property type="entry name" value="PAS-like_dom_sf"/>
</dbReference>
<feature type="domain" description="BHLH" evidence="8">
    <location>
        <begin position="19"/>
        <end position="73"/>
    </location>
</feature>
<evidence type="ECO:0000256" key="2">
    <source>
        <dbReference type="ARBA" id="ARBA00022737"/>
    </source>
</evidence>
<dbReference type="GO" id="GO:0071456">
    <property type="term" value="P:cellular response to hypoxia"/>
    <property type="evidence" value="ECO:0007669"/>
    <property type="project" value="TreeGrafter"/>
</dbReference>
<organism evidence="9 10">
    <name type="scientific">Acrobeloides nanus</name>
    <dbReference type="NCBI Taxonomy" id="290746"/>
    <lineage>
        <taxon>Eukaryota</taxon>
        <taxon>Metazoa</taxon>
        <taxon>Ecdysozoa</taxon>
        <taxon>Nematoda</taxon>
        <taxon>Chromadorea</taxon>
        <taxon>Rhabditida</taxon>
        <taxon>Tylenchina</taxon>
        <taxon>Cephalobomorpha</taxon>
        <taxon>Cephaloboidea</taxon>
        <taxon>Cephalobidae</taxon>
        <taxon>Acrobeloides</taxon>
    </lineage>
</organism>
<keyword evidence="9" id="KW-1185">Reference proteome</keyword>
<protein>
    <submittedName>
        <fullName evidence="10">Uncharacterized protein</fullName>
    </submittedName>
</protein>
<dbReference type="GO" id="GO:0000977">
    <property type="term" value="F:RNA polymerase II transcription regulatory region sequence-specific DNA binding"/>
    <property type="evidence" value="ECO:0007669"/>
    <property type="project" value="TreeGrafter"/>
</dbReference>
<dbReference type="Pfam" id="PF00989">
    <property type="entry name" value="PAS"/>
    <property type="match status" value="1"/>
</dbReference>
<feature type="region of interest" description="Disordered" evidence="6">
    <location>
        <begin position="522"/>
        <end position="570"/>
    </location>
</feature>
<dbReference type="SMART" id="SM00091">
    <property type="entry name" value="PAS"/>
    <property type="match status" value="2"/>
</dbReference>
<feature type="region of interest" description="Disordered" evidence="6">
    <location>
        <begin position="1"/>
        <end position="32"/>
    </location>
</feature>
<keyword evidence="5" id="KW-0539">Nucleus</keyword>
<sequence>MSMDILKHPMDNRKRSLDRRRETSKHAARDRRGKEADIFMDLKDVVPVVEESTVTHVDRIAMLRVAATLCRLRKHVDKLFDNNRPNINPKCNEVSSENAISECLDGFILIVDSDGTVLYVTESVSIYLGLTQTDLIGRSFKDFVHIDDYNTITKQIAIEKPTETLEGGKNMAIRMKSVISPRGRNLNFKSAIYRTIFGRCRTMQADSQKISVIFASSTPAGQGNNVGSIMSNSSRNNEKTTWTFLTRHTPDMKFTYVSENFVAHRFANKNLLGSSFYDLVHPADIQPVVDSMKELFAKGHSRTPYYRLLGANSSVSWVQTEAMTVNQTMRGQRGLYVLCMHMLVGVQDELESFSIPKVCNVEFAAQPVKVKTEIEDIADYLGRQPEFVDCMDFTPLIEPLTTDGNTLLNLNEYRPATEKRIQPSNVHRSGENSLIQGTSARETSSPRPAPLSRKSSFDEVLQWLFRDEPESPPPDSSSIRRDDQHTYSYERDRVQQINRDIHMGGTAKNDPAANFQNSIQTTTIFPEPDYNRSSSIFPDSGNRRGRERGPGPTPPRGRSGAGMHPTSTITMDDTNQLAHRATSAVAHAGYNAEHHTTVSIERSRCGVSTPVGPTGFSPVTAGFAEFNMRSPSNSTLGSGFNRDGGHQNCPTRRVSFGSTPGPINATAQTDGFSRVVRPTTLSAVPTTGPNVMPNTNAARPRESGQEPYSNVHTAMFTSSHHNPAQTSTSQPQSQQNHQQQQQQHRAQNFQLNNQYPLRPSSALNVNQLSVAENPYFNQQQSLQMPPNRSQPTFYQNNQPQQMNTSNNNGQVGQPNFQGFEDSYPYHDCSDHFESLAPFIAPDEMLQLTDSIAMDLFPEINRAEYTPARDVQQKFVGTPAARPVMNYDTNTQQISGEFCQPSMAKRPRNDFQNEYSNKNYYASVKQHNSIHPFQMP</sequence>
<dbReference type="WBParaSite" id="ACRNAN_scaffold2518.g13818.t1">
    <property type="protein sequence ID" value="ACRNAN_scaffold2518.g13818.t1"/>
    <property type="gene ID" value="ACRNAN_scaffold2518.g13818"/>
</dbReference>
<feature type="compositionally biased region" description="Polar residues" evidence="6">
    <location>
        <begin position="780"/>
        <end position="816"/>
    </location>
</feature>
<keyword evidence="3" id="KW-0805">Transcription regulation</keyword>
<evidence type="ECO:0000256" key="1">
    <source>
        <dbReference type="ARBA" id="ARBA00004123"/>
    </source>
</evidence>
<dbReference type="SUPFAM" id="SSF55785">
    <property type="entry name" value="PYP-like sensor domain (PAS domain)"/>
    <property type="match status" value="2"/>
</dbReference>
<feature type="domain" description="PAS" evidence="7">
    <location>
        <begin position="96"/>
        <end position="168"/>
    </location>
</feature>
<reference evidence="10" key="1">
    <citation type="submission" date="2022-11" db="UniProtKB">
        <authorList>
            <consortium name="WormBaseParasite"/>
        </authorList>
    </citation>
    <scope>IDENTIFICATION</scope>
</reference>
<dbReference type="PANTHER" id="PTHR23043:SF17">
    <property type="entry name" value="PROTEIN SIMILAR"/>
    <property type="match status" value="1"/>
</dbReference>
<dbReference type="InterPro" id="IPR000014">
    <property type="entry name" value="PAS"/>
</dbReference>
<feature type="compositionally biased region" description="Polar residues" evidence="6">
    <location>
        <begin position="706"/>
        <end position="722"/>
    </location>
</feature>
<feature type="compositionally biased region" description="Low complexity" evidence="6">
    <location>
        <begin position="723"/>
        <end position="745"/>
    </location>
</feature>
<dbReference type="GO" id="GO:0046983">
    <property type="term" value="F:protein dimerization activity"/>
    <property type="evidence" value="ECO:0007669"/>
    <property type="project" value="InterPro"/>
</dbReference>
<dbReference type="InterPro" id="IPR011598">
    <property type="entry name" value="bHLH_dom"/>
</dbReference>
<evidence type="ECO:0000256" key="4">
    <source>
        <dbReference type="ARBA" id="ARBA00023163"/>
    </source>
</evidence>
<evidence type="ECO:0000313" key="10">
    <source>
        <dbReference type="WBParaSite" id="ACRNAN_scaffold2518.g13818.t1"/>
    </source>
</evidence>
<dbReference type="AlphaFoldDB" id="A0A914DHA8"/>
<evidence type="ECO:0000259" key="8">
    <source>
        <dbReference type="PROSITE" id="PS50888"/>
    </source>
</evidence>
<feature type="compositionally biased region" description="Polar residues" evidence="6">
    <location>
        <begin position="422"/>
        <end position="446"/>
    </location>
</feature>
<evidence type="ECO:0000259" key="7">
    <source>
        <dbReference type="PROSITE" id="PS50112"/>
    </source>
</evidence>
<proteinExistence type="predicted"/>
<feature type="region of interest" description="Disordered" evidence="6">
    <location>
        <begin position="416"/>
        <end position="487"/>
    </location>
</feature>
<dbReference type="Pfam" id="PF14598">
    <property type="entry name" value="PAS_11"/>
    <property type="match status" value="1"/>
</dbReference>
<feature type="region of interest" description="Disordered" evidence="6">
    <location>
        <begin position="780"/>
        <end position="818"/>
    </location>
</feature>
<feature type="compositionally biased region" description="Polar residues" evidence="6">
    <location>
        <begin position="679"/>
        <end position="697"/>
    </location>
</feature>
<evidence type="ECO:0000313" key="9">
    <source>
        <dbReference type="Proteomes" id="UP000887540"/>
    </source>
</evidence>
<dbReference type="GO" id="GO:0005634">
    <property type="term" value="C:nucleus"/>
    <property type="evidence" value="ECO:0007669"/>
    <property type="project" value="UniProtKB-SubCell"/>
</dbReference>
<dbReference type="GO" id="GO:0000981">
    <property type="term" value="F:DNA-binding transcription factor activity, RNA polymerase II-specific"/>
    <property type="evidence" value="ECO:0007669"/>
    <property type="project" value="TreeGrafter"/>
</dbReference>
<feature type="region of interest" description="Disordered" evidence="6">
    <location>
        <begin position="654"/>
        <end position="745"/>
    </location>
</feature>
<feature type="compositionally biased region" description="Basic and acidic residues" evidence="6">
    <location>
        <begin position="478"/>
        <end position="487"/>
    </location>
</feature>
<dbReference type="Proteomes" id="UP000887540">
    <property type="component" value="Unplaced"/>
</dbReference>
<dbReference type="PROSITE" id="PS50888">
    <property type="entry name" value="BHLH"/>
    <property type="match status" value="1"/>
</dbReference>
<keyword evidence="4" id="KW-0804">Transcription</keyword>